<keyword evidence="1" id="KW-0812">Transmembrane</keyword>
<evidence type="ECO:0000313" key="2">
    <source>
        <dbReference type="EMBL" id="KAG0481202.1"/>
    </source>
</evidence>
<comment type="caution">
    <text evidence="2">The sequence shown here is derived from an EMBL/GenBank/DDBJ whole genome shotgun (WGS) entry which is preliminary data.</text>
</comment>
<keyword evidence="1" id="KW-1133">Transmembrane helix</keyword>
<feature type="transmembrane region" description="Helical" evidence="1">
    <location>
        <begin position="86"/>
        <end position="108"/>
    </location>
</feature>
<evidence type="ECO:0000256" key="1">
    <source>
        <dbReference type="SAM" id="Phobius"/>
    </source>
</evidence>
<name>A0A835R708_VANPL</name>
<protein>
    <submittedName>
        <fullName evidence="2">Uncharacterized protein</fullName>
    </submittedName>
</protein>
<organism evidence="2 3">
    <name type="scientific">Vanilla planifolia</name>
    <name type="common">Vanilla</name>
    <dbReference type="NCBI Taxonomy" id="51239"/>
    <lineage>
        <taxon>Eukaryota</taxon>
        <taxon>Viridiplantae</taxon>
        <taxon>Streptophyta</taxon>
        <taxon>Embryophyta</taxon>
        <taxon>Tracheophyta</taxon>
        <taxon>Spermatophyta</taxon>
        <taxon>Magnoliopsida</taxon>
        <taxon>Liliopsida</taxon>
        <taxon>Asparagales</taxon>
        <taxon>Orchidaceae</taxon>
        <taxon>Vanilloideae</taxon>
        <taxon>Vanilleae</taxon>
        <taxon>Vanilla</taxon>
    </lineage>
</organism>
<gene>
    <name evidence="2" type="ORF">HPP92_012060</name>
</gene>
<keyword evidence="3" id="KW-1185">Reference proteome</keyword>
<dbReference type="AlphaFoldDB" id="A0A835R708"/>
<dbReference type="Proteomes" id="UP000636800">
    <property type="component" value="Chromosome 5"/>
</dbReference>
<dbReference type="EMBL" id="JADCNL010000005">
    <property type="protein sequence ID" value="KAG0481202.1"/>
    <property type="molecule type" value="Genomic_DNA"/>
</dbReference>
<dbReference type="OrthoDB" id="1935738at2759"/>
<feature type="transmembrane region" description="Helical" evidence="1">
    <location>
        <begin position="26"/>
        <end position="48"/>
    </location>
</feature>
<proteinExistence type="predicted"/>
<accession>A0A835R708</accession>
<sequence length="253" mass="29000">MAKQSSMDAFLNALMMHCKVEKRMKLDCPVVVLLIVYSSASFILYGGFDKLELVQAKAGPEIYKLRVIQSFQNFVLEWTLQTMKKILWSIWLSISVILISSYTGRFCYGNFQDETQINLKAPNKATSREKDPTDDKMLEECNPASLILNFNDADALPSEEADAEIALTVLENSIFGPALVSFRLSTLLCRPRRSPAATRRRMFCLHFRCHTNEIFTNCKVPHPDFQIQHLDIWRWRQLMGKAELQLEVQATGI</sequence>
<reference evidence="2 3" key="1">
    <citation type="journal article" date="2020" name="Nat. Food">
        <title>A phased Vanilla planifolia genome enables genetic improvement of flavour and production.</title>
        <authorList>
            <person name="Hasing T."/>
            <person name="Tang H."/>
            <person name="Brym M."/>
            <person name="Khazi F."/>
            <person name="Huang T."/>
            <person name="Chambers A.H."/>
        </authorList>
    </citation>
    <scope>NUCLEOTIDE SEQUENCE [LARGE SCALE GENOMIC DNA]</scope>
    <source>
        <tissue evidence="2">Leaf</tissue>
    </source>
</reference>
<evidence type="ECO:0000313" key="3">
    <source>
        <dbReference type="Proteomes" id="UP000636800"/>
    </source>
</evidence>
<keyword evidence="1" id="KW-0472">Membrane</keyword>